<accession>A0A7W6RDP1</accession>
<proteinExistence type="inferred from homology"/>
<dbReference type="GO" id="GO:0009425">
    <property type="term" value="C:bacterial-type flagellum basal body"/>
    <property type="evidence" value="ECO:0007669"/>
    <property type="project" value="UniProtKB-SubCell"/>
</dbReference>
<keyword evidence="11" id="KW-0969">Cilium</keyword>
<evidence type="ECO:0000256" key="1">
    <source>
        <dbReference type="ARBA" id="ARBA00004117"/>
    </source>
</evidence>
<evidence type="ECO:0000256" key="10">
    <source>
        <dbReference type="SAM" id="Phobius"/>
    </source>
</evidence>
<feature type="transmembrane region" description="Helical" evidence="10">
    <location>
        <begin position="6"/>
        <end position="27"/>
    </location>
</feature>
<sequence length="127" mass="13746">MDIDSYIRLVLSLVLVIGLILLLAVGLRRWGARLGVPAAAGGRARRLRVVEATVVDTRRRLVLVRRDETEHLLLVGGLNDVVVEQDIPVPPDTDPPAEPLAPGSFRSVLKRRGGTAKDGAAGDETRR</sequence>
<dbReference type="GO" id="GO:0044781">
    <property type="term" value="P:bacterial-type flagellum organization"/>
    <property type="evidence" value="ECO:0007669"/>
    <property type="project" value="InterPro"/>
</dbReference>
<keyword evidence="3" id="KW-1003">Cell membrane</keyword>
<keyword evidence="11" id="KW-0966">Cell projection</keyword>
<name>A0A7W6RDP1_9PROT</name>
<evidence type="ECO:0000256" key="3">
    <source>
        <dbReference type="ARBA" id="ARBA00022475"/>
    </source>
</evidence>
<dbReference type="EMBL" id="JACIGK010000013">
    <property type="protein sequence ID" value="MBB4266430.1"/>
    <property type="molecule type" value="Genomic_DNA"/>
</dbReference>
<keyword evidence="11" id="KW-0282">Flagellum</keyword>
<reference evidence="11 12" key="1">
    <citation type="submission" date="2020-08" db="EMBL/GenBank/DDBJ databases">
        <title>Genome sequencing of Purple Non-Sulfur Bacteria from various extreme environments.</title>
        <authorList>
            <person name="Mayer M."/>
        </authorList>
    </citation>
    <scope>NUCLEOTIDE SEQUENCE [LARGE SCALE GENOMIC DNA]</scope>
    <source>
        <strain evidence="11 12">JA131</strain>
    </source>
</reference>
<dbReference type="InterPro" id="IPR052205">
    <property type="entry name" value="FliO/MopB"/>
</dbReference>
<evidence type="ECO:0000256" key="4">
    <source>
        <dbReference type="ARBA" id="ARBA00022692"/>
    </source>
</evidence>
<dbReference type="AlphaFoldDB" id="A0A7W6RDP1"/>
<organism evidence="11 12">
    <name type="scientific">Roseospira visakhapatnamensis</name>
    <dbReference type="NCBI Taxonomy" id="390880"/>
    <lineage>
        <taxon>Bacteria</taxon>
        <taxon>Pseudomonadati</taxon>
        <taxon>Pseudomonadota</taxon>
        <taxon>Alphaproteobacteria</taxon>
        <taxon>Rhodospirillales</taxon>
        <taxon>Rhodospirillaceae</taxon>
        <taxon>Roseospira</taxon>
    </lineage>
</organism>
<gene>
    <name evidence="11" type="ORF">GGD89_002061</name>
</gene>
<protein>
    <submittedName>
        <fullName evidence="11">Flagellar protein FliO/FliZ</fullName>
    </submittedName>
</protein>
<evidence type="ECO:0000313" key="12">
    <source>
        <dbReference type="Proteomes" id="UP000554286"/>
    </source>
</evidence>
<keyword evidence="5 10" id="KW-1133">Transmembrane helix</keyword>
<keyword evidence="7" id="KW-0975">Bacterial flagellum</keyword>
<dbReference type="PANTHER" id="PTHR38766">
    <property type="entry name" value="FLAGELLAR PROTEIN FLIO"/>
    <property type="match status" value="1"/>
</dbReference>
<comment type="caution">
    <text evidence="11">The sequence shown here is derived from an EMBL/GenBank/DDBJ whole genome shotgun (WGS) entry which is preliminary data.</text>
</comment>
<dbReference type="RefSeq" id="WP_184044839.1">
    <property type="nucleotide sequence ID" value="NZ_JACIGK010000013.1"/>
</dbReference>
<comment type="similarity">
    <text evidence="8">Belongs to the FliO/MopB family.</text>
</comment>
<evidence type="ECO:0000256" key="9">
    <source>
        <dbReference type="SAM" id="MobiDB-lite"/>
    </source>
</evidence>
<comment type="subcellular location">
    <subcellularLocation>
        <location evidence="1">Bacterial flagellum basal body</location>
    </subcellularLocation>
    <subcellularLocation>
        <location evidence="2">Cell membrane</location>
    </subcellularLocation>
</comment>
<dbReference type="InterPro" id="IPR022781">
    <property type="entry name" value="Flagellar_biosynth_FliO"/>
</dbReference>
<dbReference type="GO" id="GO:0005886">
    <property type="term" value="C:plasma membrane"/>
    <property type="evidence" value="ECO:0007669"/>
    <property type="project" value="UniProtKB-SubCell"/>
</dbReference>
<dbReference type="PANTHER" id="PTHR38766:SF1">
    <property type="entry name" value="FLAGELLAR PROTEIN FLIO"/>
    <property type="match status" value="1"/>
</dbReference>
<evidence type="ECO:0000256" key="7">
    <source>
        <dbReference type="ARBA" id="ARBA00023143"/>
    </source>
</evidence>
<feature type="region of interest" description="Disordered" evidence="9">
    <location>
        <begin position="86"/>
        <end position="127"/>
    </location>
</feature>
<keyword evidence="6 10" id="KW-0472">Membrane</keyword>
<evidence type="ECO:0000313" key="11">
    <source>
        <dbReference type="EMBL" id="MBB4266430.1"/>
    </source>
</evidence>
<evidence type="ECO:0000256" key="8">
    <source>
        <dbReference type="ARBA" id="ARBA00037937"/>
    </source>
</evidence>
<evidence type="ECO:0000256" key="5">
    <source>
        <dbReference type="ARBA" id="ARBA00022989"/>
    </source>
</evidence>
<dbReference type="Pfam" id="PF04347">
    <property type="entry name" value="FliO"/>
    <property type="match status" value="1"/>
</dbReference>
<keyword evidence="12" id="KW-1185">Reference proteome</keyword>
<dbReference type="Proteomes" id="UP000554286">
    <property type="component" value="Unassembled WGS sequence"/>
</dbReference>
<keyword evidence="4 10" id="KW-0812">Transmembrane</keyword>
<evidence type="ECO:0000256" key="6">
    <source>
        <dbReference type="ARBA" id="ARBA00023136"/>
    </source>
</evidence>
<evidence type="ECO:0000256" key="2">
    <source>
        <dbReference type="ARBA" id="ARBA00004236"/>
    </source>
</evidence>
<feature type="compositionally biased region" description="Pro residues" evidence="9">
    <location>
        <begin position="88"/>
        <end position="99"/>
    </location>
</feature>